<evidence type="ECO:0000256" key="1">
    <source>
        <dbReference type="SAM" id="Phobius"/>
    </source>
</evidence>
<organism evidence="2 3">
    <name type="scientific">Sphingobium cupriresistens LL01</name>
    <dbReference type="NCBI Taxonomy" id="1420583"/>
    <lineage>
        <taxon>Bacteria</taxon>
        <taxon>Pseudomonadati</taxon>
        <taxon>Pseudomonadota</taxon>
        <taxon>Alphaproteobacteria</taxon>
        <taxon>Sphingomonadales</taxon>
        <taxon>Sphingomonadaceae</taxon>
        <taxon>Sphingobium</taxon>
    </lineage>
</organism>
<evidence type="ECO:0000313" key="2">
    <source>
        <dbReference type="EMBL" id="KMS58749.1"/>
    </source>
</evidence>
<dbReference type="EMBL" id="JACT01000001">
    <property type="protein sequence ID" value="KMS58749.1"/>
    <property type="molecule type" value="Genomic_DNA"/>
</dbReference>
<keyword evidence="1" id="KW-0472">Membrane</keyword>
<protein>
    <submittedName>
        <fullName evidence="2">Uncharacterized protein</fullName>
    </submittedName>
</protein>
<sequence>MVHHPKNGRMRNAQIIHRGRTPTAPSLPTIGGLVVNIACRMAFYAVAIVAFGLSTRLLGRHRRDPVDAKAA</sequence>
<keyword evidence="1" id="KW-1133">Transmembrane helix</keyword>
<name>A0A0J7Y4F9_9SPHN</name>
<reference evidence="2 3" key="1">
    <citation type="journal article" date="2015" name="G3 (Bethesda)">
        <title>Insights into Ongoing Evolution of the Hexachlorocyclohexane Catabolic Pathway from Comparative Genomics of Ten Sphingomonadaceae Strains.</title>
        <authorList>
            <person name="Pearce S.L."/>
            <person name="Oakeshott J.G."/>
            <person name="Pandey G."/>
        </authorList>
    </citation>
    <scope>NUCLEOTIDE SEQUENCE [LARGE SCALE GENOMIC DNA]</scope>
    <source>
        <strain evidence="2 3">LL01</strain>
    </source>
</reference>
<dbReference type="Proteomes" id="UP000052232">
    <property type="component" value="Unassembled WGS sequence"/>
</dbReference>
<feature type="transmembrane region" description="Helical" evidence="1">
    <location>
        <begin position="30"/>
        <end position="53"/>
    </location>
</feature>
<accession>A0A0J7Y4F9</accession>
<dbReference type="AlphaFoldDB" id="A0A0J7Y4F9"/>
<proteinExistence type="predicted"/>
<gene>
    <name evidence="2" type="ORF">V473_05960</name>
</gene>
<keyword evidence="1" id="KW-0812">Transmembrane</keyword>
<evidence type="ECO:0000313" key="3">
    <source>
        <dbReference type="Proteomes" id="UP000052232"/>
    </source>
</evidence>
<dbReference type="PATRIC" id="fig|1420583.3.peg.1202"/>
<dbReference type="STRING" id="1420583.V473_05960"/>
<keyword evidence="3" id="KW-1185">Reference proteome</keyword>
<comment type="caution">
    <text evidence="2">The sequence shown here is derived from an EMBL/GenBank/DDBJ whole genome shotgun (WGS) entry which is preliminary data.</text>
</comment>